<dbReference type="EMBL" id="QUMS01000003">
    <property type="protein sequence ID" value="REG07009.1"/>
    <property type="molecule type" value="Genomic_DNA"/>
</dbReference>
<evidence type="ECO:0000313" key="2">
    <source>
        <dbReference type="EMBL" id="REG07009.1"/>
    </source>
</evidence>
<comment type="caution">
    <text evidence="2">The sequence shown here is derived from an EMBL/GenBank/DDBJ whole genome shotgun (WGS) entry which is preliminary data.</text>
</comment>
<proteinExistence type="predicted"/>
<name>A0A347ZVI1_9CHLR</name>
<sequence>MSIDFIYYPLVFRAGREGEAIPGMQVMQAPAIAHRHRQRDLLAMLLTVSGDHRYDPEEIQTITQAAAESFFQIQGSVTRAMQAVADTLNKQIFDRNLDRGYEGVRALGTLNLAVLHNNWLFLAQVGRTQAVFINPAMVDILAEPADSGDYLGLSKRLQVRLAQTEAQPGDMLLFCEQPPASWTVSNLAGSCGLSMPQVKRRLLNQVSASLETLLIRFAEGRGQVEAGDWEESPAQSPAEAENAGSAWPEETLPTLTEPQSEEPASQPFYMPAGEQLDETPDADDFSSETDDFQPRYPQAEELAEPEMDFMTGDQDESVTVIAGETERPAAGSSAARTAPPLANGYGAFTVALAKTWMKMKAWNANIRNRSQRLTGRFRTAQPSQLPLSPGSPPLLMVILAVAIPLVLTLASLTVYNQSGRSQEHQRLMTEAQQAVNIARVSEDVGEQRTYWAQALDLVTQAQEYDVTQESQALFEQSQSNLDNLDLAGRLDFRPALTQFFPDGVVVSHIEANSSGVYLLDKTSGSVLRISLNPKGFYELDTEFDCAPRLYGLTMVSRLVDFTVLPANSDNFRVMAIDESGNLLYCRTGEVPVSRTLSAPATGWSRIIGAALDDNILYVLDAEQDAIWMFEGQNPQDPEASGIIFSESPIKFLDEDVPDFGGAIDLTVNEEDLYVLHADGHMTLCQYSALKDVKLTECQDPAAYSDNRAGREKKPWIFLDSRFEMLQQTVMPNAAIYILDSANKSIDQFSFQLNLEKVWRPQANRNYPLPDKAPTGFGISSDMEVFLAYDNQLYIAPLN</sequence>
<feature type="compositionally biased region" description="Low complexity" evidence="1">
    <location>
        <begin position="232"/>
        <end position="243"/>
    </location>
</feature>
<evidence type="ECO:0000313" key="3">
    <source>
        <dbReference type="Proteomes" id="UP000256388"/>
    </source>
</evidence>
<dbReference type="SUPFAM" id="SSF63825">
    <property type="entry name" value="YWTD domain"/>
    <property type="match status" value="1"/>
</dbReference>
<reference evidence="2 3" key="1">
    <citation type="submission" date="2018-08" db="EMBL/GenBank/DDBJ databases">
        <title>Genomic Encyclopedia of Type Strains, Phase IV (KMG-IV): sequencing the most valuable type-strain genomes for metagenomic binning, comparative biology and taxonomic classification.</title>
        <authorList>
            <person name="Goeker M."/>
        </authorList>
    </citation>
    <scope>NUCLEOTIDE SEQUENCE [LARGE SCALE GENOMIC DNA]</scope>
    <source>
        <strain evidence="2 3">DSM 23923</strain>
    </source>
</reference>
<keyword evidence="3" id="KW-1185">Reference proteome</keyword>
<dbReference type="OrthoDB" id="152683at2"/>
<dbReference type="Proteomes" id="UP000256388">
    <property type="component" value="Unassembled WGS sequence"/>
</dbReference>
<organism evidence="2 3">
    <name type="scientific">Pelolinea submarina</name>
    <dbReference type="NCBI Taxonomy" id="913107"/>
    <lineage>
        <taxon>Bacteria</taxon>
        <taxon>Bacillati</taxon>
        <taxon>Chloroflexota</taxon>
        <taxon>Anaerolineae</taxon>
        <taxon>Anaerolineales</taxon>
        <taxon>Anaerolineaceae</taxon>
        <taxon>Pelolinea</taxon>
    </lineage>
</organism>
<dbReference type="AlphaFoldDB" id="A0A347ZVI1"/>
<evidence type="ECO:0000256" key="1">
    <source>
        <dbReference type="SAM" id="MobiDB-lite"/>
    </source>
</evidence>
<dbReference type="RefSeq" id="WP_116225490.1">
    <property type="nucleotide sequence ID" value="NZ_AP018437.1"/>
</dbReference>
<gene>
    <name evidence="2" type="ORF">DFR64_2211</name>
</gene>
<accession>A0A347ZVI1</accession>
<feature type="region of interest" description="Disordered" evidence="1">
    <location>
        <begin position="226"/>
        <end position="294"/>
    </location>
</feature>
<feature type="compositionally biased region" description="Acidic residues" evidence="1">
    <location>
        <begin position="275"/>
        <end position="291"/>
    </location>
</feature>
<protein>
    <submittedName>
        <fullName evidence="2">Uncharacterized protein</fullName>
    </submittedName>
</protein>